<protein>
    <submittedName>
        <fullName evidence="7">Integral membrane protein, YjbE family</fullName>
    </submittedName>
</protein>
<comment type="similarity">
    <text evidence="2">Belongs to the TerC family.</text>
</comment>
<dbReference type="EMBL" id="FWXH01000011">
    <property type="protein sequence ID" value="SMC26057.1"/>
    <property type="molecule type" value="Genomic_DNA"/>
</dbReference>
<dbReference type="Proteomes" id="UP000192468">
    <property type="component" value="Unassembled WGS sequence"/>
</dbReference>
<evidence type="ECO:0000256" key="2">
    <source>
        <dbReference type="ARBA" id="ARBA00007511"/>
    </source>
</evidence>
<dbReference type="STRING" id="1121291.SAMN02745134_02696"/>
<feature type="transmembrane region" description="Helical" evidence="6">
    <location>
        <begin position="44"/>
        <end position="66"/>
    </location>
</feature>
<evidence type="ECO:0000256" key="4">
    <source>
        <dbReference type="ARBA" id="ARBA00022989"/>
    </source>
</evidence>
<keyword evidence="4 6" id="KW-1133">Transmembrane helix</keyword>
<evidence type="ECO:0000256" key="5">
    <source>
        <dbReference type="ARBA" id="ARBA00023136"/>
    </source>
</evidence>
<keyword evidence="8" id="KW-1185">Reference proteome</keyword>
<evidence type="ECO:0000256" key="6">
    <source>
        <dbReference type="SAM" id="Phobius"/>
    </source>
</evidence>
<organism evidence="7 8">
    <name type="scientific">Clostridium acidisoli DSM 12555</name>
    <dbReference type="NCBI Taxonomy" id="1121291"/>
    <lineage>
        <taxon>Bacteria</taxon>
        <taxon>Bacillati</taxon>
        <taxon>Bacillota</taxon>
        <taxon>Clostridia</taxon>
        <taxon>Eubacteriales</taxon>
        <taxon>Clostridiaceae</taxon>
        <taxon>Clostridium</taxon>
    </lineage>
</organism>
<keyword evidence="5 6" id="KW-0472">Membrane</keyword>
<evidence type="ECO:0000313" key="7">
    <source>
        <dbReference type="EMBL" id="SMC26057.1"/>
    </source>
</evidence>
<comment type="subcellular location">
    <subcellularLocation>
        <location evidence="1">Membrane</location>
        <topology evidence="1">Multi-pass membrane protein</topology>
    </subcellularLocation>
</comment>
<dbReference type="PANTHER" id="PTHR30238">
    <property type="entry name" value="MEMBRANE BOUND PREDICTED REDOX MODULATOR"/>
    <property type="match status" value="1"/>
</dbReference>
<evidence type="ECO:0000256" key="1">
    <source>
        <dbReference type="ARBA" id="ARBA00004141"/>
    </source>
</evidence>
<feature type="transmembrane region" description="Helical" evidence="6">
    <location>
        <begin position="202"/>
        <end position="222"/>
    </location>
</feature>
<sequence>MDTYFLIISGILKITMLDIVLSGDNIGIIALATKDLQPKLAKKASFIGVIVAITLRIIFTCLVTYILMIQWLPIKLVGGTILVIITWNLIKPTGDEKKLSTKSSSTKLSRAIYSIVLADLTMSLDNVLAIAGSAHGNLSLIVFGLLLNIPIIFWGSLYVAKIMRRFPFIVYVGAAVLAHTAFDMMLHDKLLINVLPTYIGEYLPYIAAILTLIYGVYMLLINNKNTKESMSK</sequence>
<dbReference type="InterPro" id="IPR005496">
    <property type="entry name" value="Integral_membrane_TerC"/>
</dbReference>
<dbReference type="GO" id="GO:0016020">
    <property type="term" value="C:membrane"/>
    <property type="evidence" value="ECO:0007669"/>
    <property type="project" value="UniProtKB-SubCell"/>
</dbReference>
<feature type="transmembrane region" description="Helical" evidence="6">
    <location>
        <begin position="111"/>
        <end position="132"/>
    </location>
</feature>
<feature type="transmembrane region" description="Helical" evidence="6">
    <location>
        <begin position="166"/>
        <end position="182"/>
    </location>
</feature>
<proteinExistence type="inferred from homology"/>
<feature type="transmembrane region" description="Helical" evidence="6">
    <location>
        <begin position="138"/>
        <end position="159"/>
    </location>
</feature>
<dbReference type="RefSeq" id="WP_084116515.1">
    <property type="nucleotide sequence ID" value="NZ_FWXH01000011.1"/>
</dbReference>
<dbReference type="OrthoDB" id="5295733at2"/>
<feature type="transmembrane region" description="Helical" evidence="6">
    <location>
        <begin position="6"/>
        <end position="32"/>
    </location>
</feature>
<evidence type="ECO:0000256" key="3">
    <source>
        <dbReference type="ARBA" id="ARBA00022692"/>
    </source>
</evidence>
<dbReference type="PANTHER" id="PTHR30238:SF4">
    <property type="entry name" value="SLL1022 PROTEIN"/>
    <property type="match status" value="1"/>
</dbReference>
<feature type="transmembrane region" description="Helical" evidence="6">
    <location>
        <begin position="72"/>
        <end position="90"/>
    </location>
</feature>
<gene>
    <name evidence="7" type="ORF">SAMN02745134_02696</name>
</gene>
<dbReference type="Pfam" id="PF03741">
    <property type="entry name" value="TerC"/>
    <property type="match status" value="1"/>
</dbReference>
<dbReference type="AlphaFoldDB" id="A0A1W1XQB1"/>
<dbReference type="InterPro" id="IPR022301">
    <property type="entry name" value="Integral_membrane_YjbE"/>
</dbReference>
<dbReference type="NCBIfam" id="TIGR03717">
    <property type="entry name" value="R_switched_YjbE"/>
    <property type="match status" value="1"/>
</dbReference>
<accession>A0A1W1XQB1</accession>
<name>A0A1W1XQB1_9CLOT</name>
<reference evidence="7 8" key="1">
    <citation type="submission" date="2017-04" db="EMBL/GenBank/DDBJ databases">
        <authorList>
            <person name="Afonso C.L."/>
            <person name="Miller P.J."/>
            <person name="Scott M.A."/>
            <person name="Spackman E."/>
            <person name="Goraichik I."/>
            <person name="Dimitrov K.M."/>
            <person name="Suarez D.L."/>
            <person name="Swayne D.E."/>
        </authorList>
    </citation>
    <scope>NUCLEOTIDE SEQUENCE [LARGE SCALE GENOMIC DNA]</scope>
    <source>
        <strain evidence="7 8">DSM 12555</strain>
    </source>
</reference>
<keyword evidence="3 6" id="KW-0812">Transmembrane</keyword>
<evidence type="ECO:0000313" key="8">
    <source>
        <dbReference type="Proteomes" id="UP000192468"/>
    </source>
</evidence>